<protein>
    <submittedName>
        <fullName evidence="2">YdcF family protein</fullName>
    </submittedName>
</protein>
<dbReference type="Pfam" id="PF02698">
    <property type="entry name" value="DUF218"/>
    <property type="match status" value="1"/>
</dbReference>
<name>A0A547PA51_9SPHN</name>
<comment type="caution">
    <text evidence="2">The sequence shown here is derived from an EMBL/GenBank/DDBJ whole genome shotgun (WGS) entry which is preliminary data.</text>
</comment>
<keyword evidence="3" id="KW-1185">Reference proteome</keyword>
<evidence type="ECO:0000259" key="1">
    <source>
        <dbReference type="Pfam" id="PF02698"/>
    </source>
</evidence>
<dbReference type="InterPro" id="IPR003848">
    <property type="entry name" value="DUF218"/>
</dbReference>
<proteinExistence type="predicted"/>
<dbReference type="RefSeq" id="WP_142787280.1">
    <property type="nucleotide sequence ID" value="NZ_VHJK01000001.1"/>
</dbReference>
<accession>A0A547PA51</accession>
<reference evidence="2 3" key="1">
    <citation type="submission" date="2019-06" db="EMBL/GenBank/DDBJ databases">
        <title>Erythrobacter insulae sp. nov., isolated from a tidal flat.</title>
        <authorList>
            <person name="Yoon J.-H."/>
        </authorList>
    </citation>
    <scope>NUCLEOTIDE SEQUENCE [LARGE SCALE GENOMIC DNA]</scope>
    <source>
        <strain evidence="2 3">JBTF-M21</strain>
    </source>
</reference>
<feature type="domain" description="DUF218" evidence="1">
    <location>
        <begin position="34"/>
        <end position="141"/>
    </location>
</feature>
<dbReference type="AlphaFoldDB" id="A0A547PA51"/>
<dbReference type="CDD" id="cd06259">
    <property type="entry name" value="YdcF-like"/>
    <property type="match status" value="1"/>
</dbReference>
<evidence type="ECO:0000313" key="3">
    <source>
        <dbReference type="Proteomes" id="UP000316343"/>
    </source>
</evidence>
<gene>
    <name evidence="2" type="ORF">FGU71_03550</name>
</gene>
<dbReference type="Proteomes" id="UP000316343">
    <property type="component" value="Unassembled WGS sequence"/>
</dbReference>
<dbReference type="EMBL" id="VHJK01000001">
    <property type="protein sequence ID" value="TRD11016.1"/>
    <property type="molecule type" value="Genomic_DNA"/>
</dbReference>
<evidence type="ECO:0000313" key="2">
    <source>
        <dbReference type="EMBL" id="TRD11016.1"/>
    </source>
</evidence>
<organism evidence="2 3">
    <name type="scientific">Erythrobacter insulae</name>
    <dbReference type="NCBI Taxonomy" id="2584124"/>
    <lineage>
        <taxon>Bacteria</taxon>
        <taxon>Pseudomonadati</taxon>
        <taxon>Pseudomonadota</taxon>
        <taxon>Alphaproteobacteria</taxon>
        <taxon>Sphingomonadales</taxon>
        <taxon>Erythrobacteraceae</taxon>
        <taxon>Erythrobacter/Porphyrobacter group</taxon>
        <taxon>Erythrobacter</taxon>
    </lineage>
</organism>
<sequence>MIKRALSAMVLIWALGFLWFVVALPQPADDLETDAVVVPTGGEGRIAQGLAVLDAGLASKLLVSGVDREVKPGEFAAQFDVDQSLLDCCITLGFAAVDTRSNASEIAQWAEDNDVSSLRLVTTDWHMRRAAGELSRTLPENVTVIRDAVPSEPSFSALFLEYHKLLASWTSGLIGL</sequence>
<dbReference type="OrthoDB" id="9812311at2"/>